<dbReference type="EMBL" id="JBICBT010000464">
    <property type="protein sequence ID" value="KAL3112750.1"/>
    <property type="molecule type" value="Genomic_DNA"/>
</dbReference>
<dbReference type="Pfam" id="PF12937">
    <property type="entry name" value="F-box-like"/>
    <property type="match status" value="1"/>
</dbReference>
<accession>A0ABD2LDH5</accession>
<keyword evidence="3" id="KW-1185">Reference proteome</keyword>
<dbReference type="SUPFAM" id="SSF81383">
    <property type="entry name" value="F-box domain"/>
    <property type="match status" value="1"/>
</dbReference>
<dbReference type="PROSITE" id="PS50181">
    <property type="entry name" value="FBOX"/>
    <property type="match status" value="1"/>
</dbReference>
<feature type="domain" description="F-box" evidence="1">
    <location>
        <begin position="1"/>
        <end position="47"/>
    </location>
</feature>
<organism evidence="2 3">
    <name type="scientific">Heterodera trifolii</name>
    <dbReference type="NCBI Taxonomy" id="157864"/>
    <lineage>
        <taxon>Eukaryota</taxon>
        <taxon>Metazoa</taxon>
        <taxon>Ecdysozoa</taxon>
        <taxon>Nematoda</taxon>
        <taxon>Chromadorea</taxon>
        <taxon>Rhabditida</taxon>
        <taxon>Tylenchina</taxon>
        <taxon>Tylenchomorpha</taxon>
        <taxon>Tylenchoidea</taxon>
        <taxon>Heteroderidae</taxon>
        <taxon>Heteroderinae</taxon>
        <taxon>Heterodera</taxon>
    </lineage>
</organism>
<sequence length="363" mass="41951">MDALPAELILAILARLSCPEDILNCKFVSQKFHRLITTNAVNLARPLVDCSIKQIGNCCEIEINGKGQKRKWQIEGEEERSQQKQWHRIVNDDGAVALRPFRCFEFGTIALFGPFSADGISLLIRWLQFSRQTKIRAIFVENFNFDNVQSTQRLFGQMMQQKCERLHLKKCTFHSQFVQCSLLNDHSLNSLNSFTQFQLEDENYADEKDQCLPVPFLLFSMSHLANSVVHLRPLSSHSAPLFLWDSFVPLASSSSSDQFASVSDQFLSALATFVRNWQNALSPPSFHFRLRRVPRHFSADFCSFGDRIGISQLNLVFPSLFRHSFRIQCKENKEKRLFELFSRNEMKLWPTAFCLITQQQPIE</sequence>
<proteinExistence type="predicted"/>
<dbReference type="Gene3D" id="1.20.1280.50">
    <property type="match status" value="1"/>
</dbReference>
<dbReference type="Proteomes" id="UP001620626">
    <property type="component" value="Unassembled WGS sequence"/>
</dbReference>
<evidence type="ECO:0000313" key="3">
    <source>
        <dbReference type="Proteomes" id="UP001620626"/>
    </source>
</evidence>
<evidence type="ECO:0000313" key="2">
    <source>
        <dbReference type="EMBL" id="KAL3112750.1"/>
    </source>
</evidence>
<reference evidence="2 3" key="1">
    <citation type="submission" date="2024-10" db="EMBL/GenBank/DDBJ databases">
        <authorList>
            <person name="Kim D."/>
        </authorList>
    </citation>
    <scope>NUCLEOTIDE SEQUENCE [LARGE SCALE GENOMIC DNA]</scope>
    <source>
        <strain evidence="2">BH-2024</strain>
    </source>
</reference>
<evidence type="ECO:0000259" key="1">
    <source>
        <dbReference type="PROSITE" id="PS50181"/>
    </source>
</evidence>
<comment type="caution">
    <text evidence="2">The sequence shown here is derived from an EMBL/GenBank/DDBJ whole genome shotgun (WGS) entry which is preliminary data.</text>
</comment>
<dbReference type="CDD" id="cd09917">
    <property type="entry name" value="F-box_SF"/>
    <property type="match status" value="1"/>
</dbReference>
<name>A0ABD2LDH5_9BILA</name>
<dbReference type="AlphaFoldDB" id="A0ABD2LDH5"/>
<dbReference type="InterPro" id="IPR036047">
    <property type="entry name" value="F-box-like_dom_sf"/>
</dbReference>
<dbReference type="InterPro" id="IPR001810">
    <property type="entry name" value="F-box_dom"/>
</dbReference>
<protein>
    <recommendedName>
        <fullName evidence="1">F-box domain-containing protein</fullName>
    </recommendedName>
</protein>
<gene>
    <name evidence="2" type="ORF">niasHT_019724</name>
</gene>